<reference evidence="1" key="1">
    <citation type="submission" date="2021-02" db="EMBL/GenBank/DDBJ databases">
        <authorList>
            <person name="Nowell W R."/>
        </authorList>
    </citation>
    <scope>NUCLEOTIDE SEQUENCE</scope>
</reference>
<dbReference type="Proteomes" id="UP000677228">
    <property type="component" value="Unassembled WGS sequence"/>
</dbReference>
<dbReference type="PROSITE" id="PS51996">
    <property type="entry name" value="TR_MART"/>
    <property type="match status" value="1"/>
</dbReference>
<evidence type="ECO:0000313" key="1">
    <source>
        <dbReference type="EMBL" id="CAF1668874.1"/>
    </source>
</evidence>
<organism evidence="1 3">
    <name type="scientific">Didymodactylos carnosus</name>
    <dbReference type="NCBI Taxonomy" id="1234261"/>
    <lineage>
        <taxon>Eukaryota</taxon>
        <taxon>Metazoa</taxon>
        <taxon>Spiralia</taxon>
        <taxon>Gnathifera</taxon>
        <taxon>Rotifera</taxon>
        <taxon>Eurotatoria</taxon>
        <taxon>Bdelloidea</taxon>
        <taxon>Philodinida</taxon>
        <taxon>Philodinidae</taxon>
        <taxon>Didymodactylos</taxon>
    </lineage>
</organism>
<evidence type="ECO:0000313" key="3">
    <source>
        <dbReference type="Proteomes" id="UP000677228"/>
    </source>
</evidence>
<dbReference type="GO" id="GO:0005576">
    <property type="term" value="C:extracellular region"/>
    <property type="evidence" value="ECO:0007669"/>
    <property type="project" value="InterPro"/>
</dbReference>
<sequence>MAMKSIDIIHLQQNIGCLISFNSYLSTTRDEEVAKIYAGIGPTFDSEMLSVIIEIITVPNVMRTVFADISELSEFKDEQEILFDIGSVFLVSNVEYIDGDDNDERYWYIKLLTNDKKTDYTYMCV</sequence>
<dbReference type="Gene3D" id="3.90.176.10">
    <property type="entry name" value="Toxin ADP-ribosyltransferase, Chain A, domain 1"/>
    <property type="match status" value="1"/>
</dbReference>
<comment type="caution">
    <text evidence="1">The sequence shown here is derived from an EMBL/GenBank/DDBJ whole genome shotgun (WGS) entry which is preliminary data.</text>
</comment>
<dbReference type="EMBL" id="CAJNOK010073518">
    <property type="protein sequence ID" value="CAF1668874.1"/>
    <property type="molecule type" value="Genomic_DNA"/>
</dbReference>
<accession>A0A8S2GAW8</accession>
<dbReference type="SUPFAM" id="SSF56399">
    <property type="entry name" value="ADP-ribosylation"/>
    <property type="match status" value="1"/>
</dbReference>
<dbReference type="AlphaFoldDB" id="A0A8S2GAW8"/>
<name>A0A8S2GAW8_9BILA</name>
<feature type="non-terminal residue" evidence="1">
    <location>
        <position position="125"/>
    </location>
</feature>
<proteinExistence type="predicted"/>
<protein>
    <submittedName>
        <fullName evidence="1">Uncharacterized protein</fullName>
    </submittedName>
</protein>
<dbReference type="EMBL" id="CAJOBA010106415">
    <property type="protein sequence ID" value="CAF4539051.1"/>
    <property type="molecule type" value="Genomic_DNA"/>
</dbReference>
<gene>
    <name evidence="1" type="ORF">OVA965_LOCUS45622</name>
    <name evidence="2" type="ORF">TMI583_LOCUS49290</name>
</gene>
<evidence type="ECO:0000313" key="2">
    <source>
        <dbReference type="EMBL" id="CAF4539051.1"/>
    </source>
</evidence>
<dbReference type="Proteomes" id="UP000682733">
    <property type="component" value="Unassembled WGS sequence"/>
</dbReference>